<keyword evidence="2" id="KW-0630">Potassium</keyword>
<keyword evidence="3" id="KW-0560">Oxidoreductase</keyword>
<comment type="catalytic activity">
    <reaction evidence="5">
        <text>L-ascorbate + H2O2 = L-dehydroascorbate + 2 H2O</text>
        <dbReference type="Rhea" id="RHEA:22996"/>
        <dbReference type="ChEBI" id="CHEBI:15377"/>
        <dbReference type="ChEBI" id="CHEBI:16240"/>
        <dbReference type="ChEBI" id="CHEBI:38290"/>
        <dbReference type="ChEBI" id="CHEBI:58539"/>
        <dbReference type="EC" id="1.11.1.11"/>
    </reaction>
</comment>
<protein>
    <recommendedName>
        <fullName evidence="8">Plant heme peroxidase family profile domain-containing protein</fullName>
    </recommendedName>
</protein>
<evidence type="ECO:0000256" key="2">
    <source>
        <dbReference type="ARBA" id="ARBA00022958"/>
    </source>
</evidence>
<keyword evidence="1" id="KW-0106">Calcium</keyword>
<gene>
    <name evidence="9" type="ORF">NCGR_LOCUS2543</name>
</gene>
<keyword evidence="4" id="KW-0376">Hydrogen peroxide</keyword>
<accession>A0A811MGT9</accession>
<dbReference type="PANTHER" id="PTHR31356">
    <property type="entry name" value="THYLAKOID LUMENAL 29 KDA PROTEIN, CHLOROPLASTIC-RELATED"/>
    <property type="match status" value="1"/>
</dbReference>
<dbReference type="PANTHER" id="PTHR31356:SF11">
    <property type="entry name" value="L-ASCORBATE PEROXIDASE 8, CHLOROPLASTIC-RELATED"/>
    <property type="match status" value="1"/>
</dbReference>
<name>A0A811MGT9_9POAL</name>
<dbReference type="Gene3D" id="1.10.420.10">
    <property type="entry name" value="Peroxidase, domain 2"/>
    <property type="match status" value="1"/>
</dbReference>
<organism evidence="9 10">
    <name type="scientific">Miscanthus lutarioriparius</name>
    <dbReference type="NCBI Taxonomy" id="422564"/>
    <lineage>
        <taxon>Eukaryota</taxon>
        <taxon>Viridiplantae</taxon>
        <taxon>Streptophyta</taxon>
        <taxon>Embryophyta</taxon>
        <taxon>Tracheophyta</taxon>
        <taxon>Spermatophyta</taxon>
        <taxon>Magnoliopsida</taxon>
        <taxon>Liliopsida</taxon>
        <taxon>Poales</taxon>
        <taxon>Poaceae</taxon>
        <taxon>PACMAD clade</taxon>
        <taxon>Panicoideae</taxon>
        <taxon>Andropogonodae</taxon>
        <taxon>Andropogoneae</taxon>
        <taxon>Saccharinae</taxon>
        <taxon>Miscanthus</taxon>
    </lineage>
</organism>
<proteinExistence type="inferred from homology"/>
<evidence type="ECO:0000256" key="7">
    <source>
        <dbReference type="SAM" id="MobiDB-lite"/>
    </source>
</evidence>
<dbReference type="OrthoDB" id="2859658at2759"/>
<evidence type="ECO:0000313" key="10">
    <source>
        <dbReference type="Proteomes" id="UP000604825"/>
    </source>
</evidence>
<evidence type="ECO:0000256" key="1">
    <source>
        <dbReference type="ARBA" id="ARBA00022837"/>
    </source>
</evidence>
<dbReference type="PRINTS" id="PR00459">
    <property type="entry name" value="ASPEROXIDASE"/>
</dbReference>
<dbReference type="GO" id="GO:0034599">
    <property type="term" value="P:cellular response to oxidative stress"/>
    <property type="evidence" value="ECO:0007669"/>
    <property type="project" value="InterPro"/>
</dbReference>
<keyword evidence="4" id="KW-0575">Peroxidase</keyword>
<dbReference type="GO" id="GO:0016688">
    <property type="term" value="F:L-ascorbate peroxidase activity"/>
    <property type="evidence" value="ECO:0007669"/>
    <property type="project" value="UniProtKB-EC"/>
</dbReference>
<dbReference type="GO" id="GO:0042744">
    <property type="term" value="P:hydrogen peroxide catabolic process"/>
    <property type="evidence" value="ECO:0007669"/>
    <property type="project" value="UniProtKB-KW"/>
</dbReference>
<dbReference type="Proteomes" id="UP000604825">
    <property type="component" value="Unassembled WGS sequence"/>
</dbReference>
<comment type="caution">
    <text evidence="9">The sequence shown here is derived from an EMBL/GenBank/DDBJ whole genome shotgun (WGS) entry which is preliminary data.</text>
</comment>
<dbReference type="Pfam" id="PF00141">
    <property type="entry name" value="peroxidase"/>
    <property type="match status" value="1"/>
</dbReference>
<feature type="domain" description="Plant heme peroxidase family profile" evidence="8">
    <location>
        <begin position="75"/>
        <end position="208"/>
    </location>
</feature>
<dbReference type="SUPFAM" id="SSF48113">
    <property type="entry name" value="Heme-dependent peroxidases"/>
    <property type="match status" value="1"/>
</dbReference>
<dbReference type="GO" id="GO:0020037">
    <property type="term" value="F:heme binding"/>
    <property type="evidence" value="ECO:0007669"/>
    <property type="project" value="InterPro"/>
</dbReference>
<dbReference type="InterPro" id="IPR002016">
    <property type="entry name" value="Haem_peroxidase"/>
</dbReference>
<dbReference type="EMBL" id="CAJGYO010000001">
    <property type="protein sequence ID" value="CAD6204550.1"/>
    <property type="molecule type" value="Genomic_DNA"/>
</dbReference>
<dbReference type="InterPro" id="IPR010255">
    <property type="entry name" value="Haem_peroxidase_sf"/>
</dbReference>
<feature type="compositionally biased region" description="Low complexity" evidence="7">
    <location>
        <begin position="26"/>
        <end position="40"/>
    </location>
</feature>
<reference evidence="9" key="1">
    <citation type="submission" date="2020-10" db="EMBL/GenBank/DDBJ databases">
        <authorList>
            <person name="Han B."/>
            <person name="Lu T."/>
            <person name="Zhao Q."/>
            <person name="Huang X."/>
            <person name="Zhao Y."/>
        </authorList>
    </citation>
    <scope>NUCLEOTIDE SEQUENCE</scope>
</reference>
<evidence type="ECO:0000256" key="4">
    <source>
        <dbReference type="ARBA" id="ARBA00023324"/>
    </source>
</evidence>
<dbReference type="PROSITE" id="PS50873">
    <property type="entry name" value="PEROXIDASE_4"/>
    <property type="match status" value="1"/>
</dbReference>
<sequence length="234" mass="24680">MKNSPRPISAAALASAGSHRLPYPHPHLLLLRRTSAARRAPSPPSVDGPPRGSTGASPVCADASNPPSPLDRQEDGSVLAPPLRHVAVRARGRSAVNAGHGLAGASSAGMINAFKLIQPMKDKYPGITYAELFQLASATAFEGVADPKIIPMTNGRVDVTVAQQCPHEERFPDAGPCDPTELLREVFYTMGLDDKEIVALSGAHTCGRPRPDRSGCGKPETKYVVCFYGLPASV</sequence>
<dbReference type="AlphaFoldDB" id="A0A811MGT9"/>
<evidence type="ECO:0000256" key="6">
    <source>
        <dbReference type="RuleBase" id="RU004241"/>
    </source>
</evidence>
<keyword evidence="10" id="KW-1185">Reference proteome</keyword>
<comment type="similarity">
    <text evidence="6">Belongs to the peroxidase family.</text>
</comment>
<evidence type="ECO:0000313" key="9">
    <source>
        <dbReference type="EMBL" id="CAD6204550.1"/>
    </source>
</evidence>
<evidence type="ECO:0000256" key="5">
    <source>
        <dbReference type="ARBA" id="ARBA00047994"/>
    </source>
</evidence>
<dbReference type="GO" id="GO:0000302">
    <property type="term" value="P:response to reactive oxygen species"/>
    <property type="evidence" value="ECO:0007669"/>
    <property type="project" value="TreeGrafter"/>
</dbReference>
<feature type="region of interest" description="Disordered" evidence="7">
    <location>
        <begin position="1"/>
        <end position="76"/>
    </location>
</feature>
<evidence type="ECO:0000259" key="8">
    <source>
        <dbReference type="PROSITE" id="PS50873"/>
    </source>
</evidence>
<evidence type="ECO:0000256" key="3">
    <source>
        <dbReference type="ARBA" id="ARBA00023002"/>
    </source>
</evidence>
<dbReference type="Gene3D" id="1.10.520.10">
    <property type="match status" value="1"/>
</dbReference>
<dbReference type="InterPro" id="IPR002207">
    <property type="entry name" value="Peroxidase_I"/>
</dbReference>
<dbReference type="InterPro" id="IPR044831">
    <property type="entry name" value="Ccp1-like"/>
</dbReference>